<keyword evidence="5 8" id="KW-0641">Proline biosynthesis</keyword>
<dbReference type="STRING" id="37625.SAMN05660420_00551"/>
<evidence type="ECO:0000256" key="9">
    <source>
        <dbReference type="NCBIfam" id="TIGR00112"/>
    </source>
</evidence>
<dbReference type="Pfam" id="PF03807">
    <property type="entry name" value="F420_oxidored"/>
    <property type="match status" value="1"/>
</dbReference>
<dbReference type="OrthoDB" id="9805754at2"/>
<dbReference type="InterPro" id="IPR000304">
    <property type="entry name" value="Pyrroline-COOH_reductase"/>
</dbReference>
<dbReference type="InterPro" id="IPR029036">
    <property type="entry name" value="P5CR_dimer"/>
</dbReference>
<dbReference type="HAMAP" id="MF_01925">
    <property type="entry name" value="P5C_reductase"/>
    <property type="match status" value="1"/>
</dbReference>
<comment type="subcellular location">
    <subcellularLocation>
        <location evidence="1 8">Cytoplasm</location>
    </subcellularLocation>
</comment>
<dbReference type="RefSeq" id="WP_092344454.1">
    <property type="nucleotide sequence ID" value="NZ_FNQN01000001.1"/>
</dbReference>
<dbReference type="NCBIfam" id="TIGR00112">
    <property type="entry name" value="proC"/>
    <property type="match status" value="1"/>
</dbReference>
<feature type="domain" description="Pyrroline-5-carboxylate reductase dimerisation" evidence="12">
    <location>
        <begin position="163"/>
        <end position="267"/>
    </location>
</feature>
<dbReference type="SUPFAM" id="SSF51735">
    <property type="entry name" value="NAD(P)-binding Rossmann-fold domains"/>
    <property type="match status" value="1"/>
</dbReference>
<comment type="function">
    <text evidence="8">Catalyzes the reduction of 1-pyrroline-5-carboxylate (PCA) to L-proline.</text>
</comment>
<evidence type="ECO:0000259" key="12">
    <source>
        <dbReference type="Pfam" id="PF14748"/>
    </source>
</evidence>
<dbReference type="PIRSF" id="PIRSF000193">
    <property type="entry name" value="Pyrrol-5-carb_rd"/>
    <property type="match status" value="1"/>
</dbReference>
<evidence type="ECO:0000313" key="14">
    <source>
        <dbReference type="Proteomes" id="UP000199409"/>
    </source>
</evidence>
<accession>A0A1H3WBW0</accession>
<evidence type="ECO:0000256" key="6">
    <source>
        <dbReference type="ARBA" id="ARBA00022857"/>
    </source>
</evidence>
<dbReference type="Proteomes" id="UP000199409">
    <property type="component" value="Unassembled WGS sequence"/>
</dbReference>
<dbReference type="PANTHER" id="PTHR11645">
    <property type="entry name" value="PYRROLINE-5-CARBOXYLATE REDUCTASE"/>
    <property type="match status" value="1"/>
</dbReference>
<comment type="catalytic activity">
    <reaction evidence="8">
        <text>L-proline + NADP(+) = (S)-1-pyrroline-5-carboxylate + NADPH + 2 H(+)</text>
        <dbReference type="Rhea" id="RHEA:14109"/>
        <dbReference type="ChEBI" id="CHEBI:15378"/>
        <dbReference type="ChEBI" id="CHEBI:17388"/>
        <dbReference type="ChEBI" id="CHEBI:57783"/>
        <dbReference type="ChEBI" id="CHEBI:58349"/>
        <dbReference type="ChEBI" id="CHEBI:60039"/>
        <dbReference type="EC" id="1.5.1.2"/>
    </reaction>
</comment>
<keyword evidence="4 8" id="KW-0028">Amino-acid biosynthesis</keyword>
<evidence type="ECO:0000256" key="1">
    <source>
        <dbReference type="ARBA" id="ARBA00004496"/>
    </source>
</evidence>
<dbReference type="Gene3D" id="3.40.50.720">
    <property type="entry name" value="NAD(P)-binding Rossmann-like Domain"/>
    <property type="match status" value="1"/>
</dbReference>
<dbReference type="UniPathway" id="UPA00098">
    <property type="reaction ID" value="UER00361"/>
</dbReference>
<dbReference type="FunFam" id="3.40.50.720:FF:000190">
    <property type="entry name" value="Pyrroline-5-carboxylate reductase"/>
    <property type="match status" value="1"/>
</dbReference>
<dbReference type="EC" id="1.5.1.2" evidence="8 9"/>
<dbReference type="GO" id="GO:0005737">
    <property type="term" value="C:cytoplasm"/>
    <property type="evidence" value="ECO:0007669"/>
    <property type="project" value="UniProtKB-SubCell"/>
</dbReference>
<dbReference type="Gene3D" id="1.10.3730.10">
    <property type="entry name" value="ProC C-terminal domain-like"/>
    <property type="match status" value="1"/>
</dbReference>
<comment type="catalytic activity">
    <reaction evidence="8">
        <text>L-proline + NAD(+) = (S)-1-pyrroline-5-carboxylate + NADH + 2 H(+)</text>
        <dbReference type="Rhea" id="RHEA:14105"/>
        <dbReference type="ChEBI" id="CHEBI:15378"/>
        <dbReference type="ChEBI" id="CHEBI:17388"/>
        <dbReference type="ChEBI" id="CHEBI:57540"/>
        <dbReference type="ChEBI" id="CHEBI:57945"/>
        <dbReference type="ChEBI" id="CHEBI:60039"/>
        <dbReference type="EC" id="1.5.1.2"/>
    </reaction>
</comment>
<keyword evidence="7 8" id="KW-0560">Oxidoreductase</keyword>
<keyword evidence="6 8" id="KW-0521">NADP</keyword>
<evidence type="ECO:0000256" key="4">
    <source>
        <dbReference type="ARBA" id="ARBA00022605"/>
    </source>
</evidence>
<keyword evidence="3 8" id="KW-0963">Cytoplasm</keyword>
<evidence type="ECO:0000256" key="5">
    <source>
        <dbReference type="ARBA" id="ARBA00022650"/>
    </source>
</evidence>
<dbReference type="PANTHER" id="PTHR11645:SF0">
    <property type="entry name" value="PYRROLINE-5-CARBOXYLATE REDUCTASE 3"/>
    <property type="match status" value="1"/>
</dbReference>
<dbReference type="EMBL" id="FNQN01000001">
    <property type="protein sequence ID" value="SDZ83748.1"/>
    <property type="molecule type" value="Genomic_DNA"/>
</dbReference>
<evidence type="ECO:0000256" key="8">
    <source>
        <dbReference type="HAMAP-Rule" id="MF_01925"/>
    </source>
</evidence>
<proteinExistence type="inferred from homology"/>
<comment type="pathway">
    <text evidence="8">Amino-acid biosynthesis; L-proline biosynthesis; L-proline from L-glutamate 5-semialdehyde: step 1/1.</text>
</comment>
<dbReference type="InterPro" id="IPR028939">
    <property type="entry name" value="P5C_Rdtase_cat_N"/>
</dbReference>
<dbReference type="GO" id="GO:0004735">
    <property type="term" value="F:pyrroline-5-carboxylate reductase activity"/>
    <property type="evidence" value="ECO:0007669"/>
    <property type="project" value="UniProtKB-UniRule"/>
</dbReference>
<comment type="similarity">
    <text evidence="2 8">Belongs to the pyrroline-5-carboxylate reductase family.</text>
</comment>
<dbReference type="InterPro" id="IPR036291">
    <property type="entry name" value="NAD(P)-bd_dom_sf"/>
</dbReference>
<dbReference type="GO" id="GO:0055129">
    <property type="term" value="P:L-proline biosynthetic process"/>
    <property type="evidence" value="ECO:0007669"/>
    <property type="project" value="UniProtKB-UniRule"/>
</dbReference>
<reference evidence="13 14" key="1">
    <citation type="submission" date="2016-10" db="EMBL/GenBank/DDBJ databases">
        <authorList>
            <person name="de Groot N.N."/>
        </authorList>
    </citation>
    <scope>NUCLEOTIDE SEQUENCE [LARGE SCALE GENOMIC DNA]</scope>
    <source>
        <strain evidence="13 14">DSM 7343</strain>
    </source>
</reference>
<organism evidence="13 14">
    <name type="scientific">Desulfuromusa kysingii</name>
    <dbReference type="NCBI Taxonomy" id="37625"/>
    <lineage>
        <taxon>Bacteria</taxon>
        <taxon>Pseudomonadati</taxon>
        <taxon>Thermodesulfobacteriota</taxon>
        <taxon>Desulfuromonadia</taxon>
        <taxon>Desulfuromonadales</taxon>
        <taxon>Geopsychrobacteraceae</taxon>
        <taxon>Desulfuromusa</taxon>
    </lineage>
</organism>
<evidence type="ECO:0000313" key="13">
    <source>
        <dbReference type="EMBL" id="SDZ83748.1"/>
    </source>
</evidence>
<dbReference type="Pfam" id="PF14748">
    <property type="entry name" value="P5CR_dimer"/>
    <property type="match status" value="1"/>
</dbReference>
<evidence type="ECO:0000256" key="10">
    <source>
        <dbReference type="PIRSR" id="PIRSR000193-1"/>
    </source>
</evidence>
<dbReference type="FunFam" id="1.10.3730.10:FF:000001">
    <property type="entry name" value="Pyrroline-5-carboxylate reductase"/>
    <property type="match status" value="1"/>
</dbReference>
<protein>
    <recommendedName>
        <fullName evidence="8 9">Pyrroline-5-carboxylate reductase</fullName>
        <shortName evidence="8">P5C reductase</shortName>
        <shortName evidence="8">P5CR</shortName>
        <ecNumber evidence="8 9">1.5.1.2</ecNumber>
    </recommendedName>
    <alternativeName>
        <fullName evidence="8">PCA reductase</fullName>
    </alternativeName>
</protein>
<gene>
    <name evidence="8" type="primary">proC</name>
    <name evidence="13" type="ORF">SAMN05660420_00551</name>
</gene>
<feature type="binding site" evidence="10">
    <location>
        <position position="58"/>
    </location>
    <ligand>
        <name>NADPH</name>
        <dbReference type="ChEBI" id="CHEBI:57783"/>
    </ligand>
</feature>
<dbReference type="InterPro" id="IPR008927">
    <property type="entry name" value="6-PGluconate_DH-like_C_sf"/>
</dbReference>
<evidence type="ECO:0000256" key="7">
    <source>
        <dbReference type="ARBA" id="ARBA00023002"/>
    </source>
</evidence>
<keyword evidence="14" id="KW-1185">Reference proteome</keyword>
<evidence type="ECO:0000256" key="2">
    <source>
        <dbReference type="ARBA" id="ARBA00005525"/>
    </source>
</evidence>
<feature type="binding site" evidence="10">
    <location>
        <begin position="10"/>
        <end position="15"/>
    </location>
    <ligand>
        <name>NADP(+)</name>
        <dbReference type="ChEBI" id="CHEBI:58349"/>
    </ligand>
</feature>
<evidence type="ECO:0000259" key="11">
    <source>
        <dbReference type="Pfam" id="PF03807"/>
    </source>
</evidence>
<feature type="domain" description="Pyrroline-5-carboxylate reductase catalytic N-terminal" evidence="11">
    <location>
        <begin position="6"/>
        <end position="100"/>
    </location>
</feature>
<evidence type="ECO:0000256" key="3">
    <source>
        <dbReference type="ARBA" id="ARBA00022490"/>
    </source>
</evidence>
<name>A0A1H3WBW0_9BACT</name>
<sequence length="270" mass="28573">MTNAHKIGFIGGGNMAEALIKGLLSGVLPADHIMASEPSELRREHLIESFGIKLADNNMALMQECDIVVLSIKPQIVVEVLEEVAGTYSNDKLIISILAGVTTASIEKFFQGAPRVVRVMPNTPALVGEAASAMCRGHYASQEDLMLVKELFESVGKVQLIDERQMDAATGLSGSGPAYIYTVIEALADGGVREGLRRDIAHALAVQTVVGAALMVRETGEHPAILRDQVCSPGGTAIAGISTLEKHGLRTTLMEAVSASAARSRELGDN</sequence>
<dbReference type="SUPFAM" id="SSF48179">
    <property type="entry name" value="6-phosphogluconate dehydrogenase C-terminal domain-like"/>
    <property type="match status" value="1"/>
</dbReference>
<dbReference type="AlphaFoldDB" id="A0A1H3WBW0"/>